<dbReference type="HOGENOM" id="CLU_057525_0_1_5"/>
<sequence>MIRQFILAGLAALALTGCGEPAGDPPADPPVNPLLWELTSADGEVEGWLYGTIHALPDGIEWRGDAIDDAIRSADYLVVEVAALDDGAAISRQFTQFAHSAGHPPLSQRVEPQLRDELDELIDRTALSDEDYRTFESWGAALMLAQAIRNGMKSENGVDKALIRAFRGRGVVELEGAERQFRIFDSLAEEDQRAMLNAVIEQAQDEQTVPPEAARLWLSGDAEALAAEASKGILADPEVREALLTRRNLAWSRSLDRMLAGERRPLVAVGAAHLVGSSGLVELLEAQGFTATRLR</sequence>
<dbReference type="RefSeq" id="WP_011414097.1">
    <property type="nucleotide sequence ID" value="NC_007722.1"/>
</dbReference>
<dbReference type="EMBL" id="CP000157">
    <property type="protein sequence ID" value="ABC63261.1"/>
    <property type="molecule type" value="Genomic_DNA"/>
</dbReference>
<dbReference type="CDD" id="cd14789">
    <property type="entry name" value="Tiki"/>
    <property type="match status" value="1"/>
</dbReference>
<dbReference type="Pfam" id="PF01963">
    <property type="entry name" value="TraB_PrgY_gumN"/>
    <property type="match status" value="1"/>
</dbReference>
<keyword evidence="2" id="KW-1185">Reference proteome</keyword>
<dbReference type="PROSITE" id="PS51257">
    <property type="entry name" value="PROKAR_LIPOPROTEIN"/>
    <property type="match status" value="1"/>
</dbReference>
<dbReference type="STRING" id="314225.ELI_05845"/>
<name>Q2NAN0_ERYLH</name>
<proteinExistence type="predicted"/>
<dbReference type="OrthoDB" id="9806326at2"/>
<gene>
    <name evidence="1" type="ordered locus">ELI_05845</name>
</gene>
<dbReference type="Proteomes" id="UP000008808">
    <property type="component" value="Chromosome"/>
</dbReference>
<dbReference type="KEGG" id="eli:ELI_05845"/>
<evidence type="ECO:0000313" key="1">
    <source>
        <dbReference type="EMBL" id="ABC63261.1"/>
    </source>
</evidence>
<dbReference type="PANTHER" id="PTHR40590:SF1">
    <property type="entry name" value="CYTOPLASMIC PROTEIN"/>
    <property type="match status" value="1"/>
</dbReference>
<dbReference type="InterPro" id="IPR002816">
    <property type="entry name" value="TraB/PrgY/GumN_fam"/>
</dbReference>
<protein>
    <recommendedName>
        <fullName evidence="3">Polysaccharide biosynthesis protein GumN</fullName>
    </recommendedName>
</protein>
<reference evidence="2" key="1">
    <citation type="journal article" date="2009" name="J. Bacteriol.">
        <title>Complete genome sequence of Erythrobacter litoralis HTCC2594.</title>
        <authorList>
            <person name="Oh H.M."/>
            <person name="Giovannoni S.J."/>
            <person name="Ferriera S."/>
            <person name="Johnson J."/>
            <person name="Cho J.C."/>
        </authorList>
    </citation>
    <scope>NUCLEOTIDE SEQUENCE [LARGE SCALE GENOMIC DNA]</scope>
    <source>
        <strain evidence="2">HTCC2594</strain>
    </source>
</reference>
<organism evidence="1 2">
    <name type="scientific">Erythrobacter litoralis (strain HTCC2594)</name>
    <dbReference type="NCBI Taxonomy" id="314225"/>
    <lineage>
        <taxon>Bacteria</taxon>
        <taxon>Pseudomonadati</taxon>
        <taxon>Pseudomonadota</taxon>
        <taxon>Alphaproteobacteria</taxon>
        <taxon>Sphingomonadales</taxon>
        <taxon>Erythrobacteraceae</taxon>
        <taxon>Erythrobacter/Porphyrobacter group</taxon>
        <taxon>Erythrobacter</taxon>
    </lineage>
</organism>
<accession>Q2NAN0</accession>
<dbReference type="AlphaFoldDB" id="Q2NAN0"/>
<dbReference type="InterPro" id="IPR047111">
    <property type="entry name" value="YbaP-like"/>
</dbReference>
<dbReference type="eggNOG" id="COG3735">
    <property type="taxonomic scope" value="Bacteria"/>
</dbReference>
<evidence type="ECO:0008006" key="3">
    <source>
        <dbReference type="Google" id="ProtNLM"/>
    </source>
</evidence>
<dbReference type="PANTHER" id="PTHR40590">
    <property type="entry name" value="CYTOPLASMIC PROTEIN-RELATED"/>
    <property type="match status" value="1"/>
</dbReference>
<evidence type="ECO:0000313" key="2">
    <source>
        <dbReference type="Proteomes" id="UP000008808"/>
    </source>
</evidence>